<gene>
    <name evidence="1" type="ORF">H9622_01235</name>
</gene>
<keyword evidence="2" id="KW-1185">Reference proteome</keyword>
<proteinExistence type="predicted"/>
<dbReference type="Proteomes" id="UP000602532">
    <property type="component" value="Unassembled WGS sequence"/>
</dbReference>
<protein>
    <submittedName>
        <fullName evidence="1">Uncharacterized protein</fullName>
    </submittedName>
</protein>
<organism evidence="1 2">
    <name type="scientific">Microbacterium gallinarum</name>
    <dbReference type="NCBI Taxonomy" id="2762209"/>
    <lineage>
        <taxon>Bacteria</taxon>
        <taxon>Bacillati</taxon>
        <taxon>Actinomycetota</taxon>
        <taxon>Actinomycetes</taxon>
        <taxon>Micrococcales</taxon>
        <taxon>Microbacteriaceae</taxon>
        <taxon>Microbacterium</taxon>
    </lineage>
</organism>
<evidence type="ECO:0000313" key="1">
    <source>
        <dbReference type="EMBL" id="MBD8022211.1"/>
    </source>
</evidence>
<name>A0ABR8WZV3_9MICO</name>
<accession>A0ABR8WZV3</accession>
<comment type="caution">
    <text evidence="1">The sequence shown here is derived from an EMBL/GenBank/DDBJ whole genome shotgun (WGS) entry which is preliminary data.</text>
</comment>
<sequence>MNTTFYFETMARQQEREVAAMAELRRRSDERAAADRSTAPATARLFARGALRRLRTRLQTA</sequence>
<reference evidence="1 2" key="1">
    <citation type="submission" date="2020-08" db="EMBL/GenBank/DDBJ databases">
        <title>A Genomic Blueprint of the Chicken Gut Microbiome.</title>
        <authorList>
            <person name="Gilroy R."/>
            <person name="Ravi A."/>
            <person name="Getino M."/>
            <person name="Pursley I."/>
            <person name="Horton D.L."/>
            <person name="Alikhan N.-F."/>
            <person name="Baker D."/>
            <person name="Gharbi K."/>
            <person name="Hall N."/>
            <person name="Watson M."/>
            <person name="Adriaenssens E.M."/>
            <person name="Foster-Nyarko E."/>
            <person name="Jarju S."/>
            <person name="Secka A."/>
            <person name="Antonio M."/>
            <person name="Oren A."/>
            <person name="Chaudhuri R."/>
            <person name="La Ragione R.M."/>
            <person name="Hildebrand F."/>
            <person name="Pallen M.J."/>
        </authorList>
    </citation>
    <scope>NUCLEOTIDE SEQUENCE [LARGE SCALE GENOMIC DNA]</scope>
    <source>
        <strain evidence="1 2">Sa1CUA4</strain>
    </source>
</reference>
<evidence type="ECO:0000313" key="2">
    <source>
        <dbReference type="Proteomes" id="UP000602532"/>
    </source>
</evidence>
<dbReference type="EMBL" id="JACSPM010000001">
    <property type="protein sequence ID" value="MBD8022211.1"/>
    <property type="molecule type" value="Genomic_DNA"/>
</dbReference>
<dbReference type="RefSeq" id="WP_191763478.1">
    <property type="nucleotide sequence ID" value="NZ_JACSPM010000001.1"/>
</dbReference>